<feature type="compositionally biased region" description="Polar residues" evidence="5">
    <location>
        <begin position="411"/>
        <end position="422"/>
    </location>
</feature>
<sequence>GVIIFYELLSGLTDTEPFIEIIYLLLTQFTTERWTLCAIDTLPHWRHFKIAHWPIKGVLSVIRFSWSGMPTGDRFYGDALAIVSAWEGLLLRLELLLIWKLPIFSLCFALLVHLTFWCAYLFHLNKIFIATEFLCMLVVFDLGRNSFWPLLEDLLFRLSGINLTTETELAVAKGEIWSVQQLASRCAWVFHICVSTLNTVVPKRSSHPIIFLLASCSLGISFIWLGSQIDENYLLYLLLNFILVYPGLHYYAVLSTIWHYMKPYFDMLEAEFDRGQIESPSERDKEEREFWEPIVNSPDFNDHAIKAFPSELESWKPSPSHTHQPDDWSDSSLEADSSEAQFLRSLLPKRMQVSTLKNKLTIDAITKDLLSANPSQADIDDWFSEVTGDPTPRHRRDDSSDFEEDFDHNDSPLSSPLQTEDISGQEEDSGFVMVP</sequence>
<evidence type="ECO:0000256" key="4">
    <source>
        <dbReference type="ARBA" id="ARBA00023136"/>
    </source>
</evidence>
<feature type="transmembrane region" description="Helical" evidence="6">
    <location>
        <begin position="209"/>
        <end position="227"/>
    </location>
</feature>
<protein>
    <recommendedName>
        <fullName evidence="7">RETREG1-3/ARL6IP-like N-terminal reticulon-homology domain-containing protein</fullName>
    </recommendedName>
</protein>
<dbReference type="EMBL" id="GEEE01006089">
    <property type="protein sequence ID" value="JAP57136.1"/>
    <property type="molecule type" value="Transcribed_RNA"/>
</dbReference>
<evidence type="ECO:0000256" key="3">
    <source>
        <dbReference type="ARBA" id="ARBA00022989"/>
    </source>
</evidence>
<keyword evidence="4 6" id="KW-0472">Membrane</keyword>
<dbReference type="Pfam" id="PF24456">
    <property type="entry name" value="RHD_RETREG1-3"/>
    <property type="match status" value="1"/>
</dbReference>
<keyword evidence="3 6" id="KW-1133">Transmembrane helix</keyword>
<reference evidence="8" key="1">
    <citation type="submission" date="2016-01" db="EMBL/GenBank/DDBJ databases">
        <title>Reference transcriptome for the parasite Schistocephalus solidus: insights into the molecular evolution of parasitism.</title>
        <authorList>
            <person name="Hebert F.O."/>
            <person name="Grambauer S."/>
            <person name="Barber I."/>
            <person name="Landry C.R."/>
            <person name="Aubin-Horth N."/>
        </authorList>
    </citation>
    <scope>NUCLEOTIDE SEQUENCE</scope>
</reference>
<dbReference type="InterPro" id="IPR052114">
    <property type="entry name" value="ER_autophagy_membrane_reg"/>
</dbReference>
<feature type="transmembrane region" description="Helical" evidence="6">
    <location>
        <begin position="101"/>
        <end position="122"/>
    </location>
</feature>
<feature type="region of interest" description="Disordered" evidence="5">
    <location>
        <begin position="381"/>
        <end position="435"/>
    </location>
</feature>
<comment type="subcellular location">
    <subcellularLocation>
        <location evidence="1">Membrane</location>
        <topology evidence="1">Multi-pass membrane protein</topology>
    </subcellularLocation>
</comment>
<evidence type="ECO:0000259" key="7">
    <source>
        <dbReference type="Pfam" id="PF24456"/>
    </source>
</evidence>
<keyword evidence="2 6" id="KW-0812">Transmembrane</keyword>
<name>A0A0X3QCJ0_SCHSO</name>
<gene>
    <name evidence="8" type="ORF">TR87033</name>
</gene>
<evidence type="ECO:0000256" key="1">
    <source>
        <dbReference type="ARBA" id="ARBA00004141"/>
    </source>
</evidence>
<dbReference type="PANTHER" id="PTHR20952:SF0">
    <property type="entry name" value="ADP-RIBOSYLATION FACTOR-LIKE PROTEIN 6-INTERACTING PROTEIN 1"/>
    <property type="match status" value="1"/>
</dbReference>
<feature type="region of interest" description="Disordered" evidence="5">
    <location>
        <begin position="313"/>
        <end position="334"/>
    </location>
</feature>
<dbReference type="AlphaFoldDB" id="A0A0X3QCJ0"/>
<dbReference type="InterPro" id="IPR057282">
    <property type="entry name" value="RETREG1-3-like_RHD"/>
</dbReference>
<evidence type="ECO:0000256" key="5">
    <source>
        <dbReference type="SAM" id="MobiDB-lite"/>
    </source>
</evidence>
<dbReference type="GO" id="GO:0016020">
    <property type="term" value="C:membrane"/>
    <property type="evidence" value="ECO:0007669"/>
    <property type="project" value="UniProtKB-SubCell"/>
</dbReference>
<feature type="transmembrane region" description="Helical" evidence="6">
    <location>
        <begin position="233"/>
        <end position="253"/>
    </location>
</feature>
<dbReference type="GO" id="GO:0005783">
    <property type="term" value="C:endoplasmic reticulum"/>
    <property type="evidence" value="ECO:0007669"/>
    <property type="project" value="UniProtKB-ARBA"/>
</dbReference>
<organism evidence="8">
    <name type="scientific">Schistocephalus solidus</name>
    <name type="common">Tapeworm</name>
    <dbReference type="NCBI Taxonomy" id="70667"/>
    <lineage>
        <taxon>Eukaryota</taxon>
        <taxon>Metazoa</taxon>
        <taxon>Spiralia</taxon>
        <taxon>Lophotrochozoa</taxon>
        <taxon>Platyhelminthes</taxon>
        <taxon>Cestoda</taxon>
        <taxon>Eucestoda</taxon>
        <taxon>Diphyllobothriidea</taxon>
        <taxon>Diphyllobothriidae</taxon>
        <taxon>Schistocephalus</taxon>
    </lineage>
</organism>
<evidence type="ECO:0000256" key="6">
    <source>
        <dbReference type="SAM" id="Phobius"/>
    </source>
</evidence>
<dbReference type="PANTHER" id="PTHR20952">
    <property type="entry name" value="ADP-RIBOSYLATION-LIKE FACTOR 6-INTERACTING PROTEIN"/>
    <property type="match status" value="1"/>
</dbReference>
<feature type="domain" description="RETREG1-3/ARL6IP-like N-terminal reticulon-homology" evidence="7">
    <location>
        <begin position="85"/>
        <end position="269"/>
    </location>
</feature>
<evidence type="ECO:0000313" key="8">
    <source>
        <dbReference type="EMBL" id="JAP57136.1"/>
    </source>
</evidence>
<accession>A0A0X3QCJ0</accession>
<proteinExistence type="predicted"/>
<feature type="non-terminal residue" evidence="8">
    <location>
        <position position="1"/>
    </location>
</feature>
<evidence type="ECO:0000256" key="2">
    <source>
        <dbReference type="ARBA" id="ARBA00022692"/>
    </source>
</evidence>